<gene>
    <name evidence="2" type="ORF">B5D82_12790</name>
</gene>
<accession>A0A222G9K6</accession>
<dbReference type="Proteomes" id="UP000202259">
    <property type="component" value="Chromosome"/>
</dbReference>
<protein>
    <submittedName>
        <fullName evidence="2">Uncharacterized protein</fullName>
    </submittedName>
</protein>
<feature type="transmembrane region" description="Helical" evidence="1">
    <location>
        <begin position="6"/>
        <end position="24"/>
    </location>
</feature>
<reference evidence="2 3" key="1">
    <citation type="submission" date="2017-08" db="EMBL/GenBank/DDBJ databases">
        <title>Complete genome of Colwellia sp. NB097-1, a psychrophile bacterium ioslated from Bering Sea.</title>
        <authorList>
            <person name="Chen X."/>
        </authorList>
    </citation>
    <scope>NUCLEOTIDE SEQUENCE [LARGE SCALE GENOMIC DNA]</scope>
    <source>
        <strain evidence="2 3">NB097-1</strain>
    </source>
</reference>
<evidence type="ECO:0000256" key="1">
    <source>
        <dbReference type="SAM" id="Phobius"/>
    </source>
</evidence>
<dbReference type="AlphaFoldDB" id="A0A222G9K6"/>
<evidence type="ECO:0000313" key="3">
    <source>
        <dbReference type="Proteomes" id="UP000202259"/>
    </source>
</evidence>
<name>A0A222G9K6_9GAMM</name>
<keyword evidence="1" id="KW-0472">Membrane</keyword>
<dbReference type="RefSeq" id="WP_081152037.1">
    <property type="nucleotide sequence ID" value="NZ_CP020465.1"/>
</dbReference>
<feature type="transmembrane region" description="Helical" evidence="1">
    <location>
        <begin position="31"/>
        <end position="50"/>
    </location>
</feature>
<keyword evidence="1" id="KW-0812">Transmembrane</keyword>
<keyword evidence="3" id="KW-1185">Reference proteome</keyword>
<dbReference type="EMBL" id="CP020465">
    <property type="protein sequence ID" value="ASP48569.1"/>
    <property type="molecule type" value="Genomic_DNA"/>
</dbReference>
<keyword evidence="1" id="KW-1133">Transmembrane helix</keyword>
<dbReference type="KEGG" id="cber:B5D82_12790"/>
<sequence>MLTTILSAAFAFISLFLIMYMRNMEEGKKPTLLIGINATCLIGIIALNAFSQIKSSNDSDKYKRAVLELDVLAKINQYMIPASEQVVRIINNYEVVQEFIYVEKAIEANPDASKLLSEQQKLIVIKPSFKKAEHALDELKEIAAHVQSLAIQYPKIVPQEAVSWSTKTLKIQMFNLNQFIDPYARHEGEISKSVIQYMEDTGMAFGISVGKVRELSEKILSP</sequence>
<evidence type="ECO:0000313" key="2">
    <source>
        <dbReference type="EMBL" id="ASP48569.1"/>
    </source>
</evidence>
<organism evidence="2 3">
    <name type="scientific">Cognaticolwellia beringensis</name>
    <dbReference type="NCBI Taxonomy" id="1967665"/>
    <lineage>
        <taxon>Bacteria</taxon>
        <taxon>Pseudomonadati</taxon>
        <taxon>Pseudomonadota</taxon>
        <taxon>Gammaproteobacteria</taxon>
        <taxon>Alteromonadales</taxon>
        <taxon>Colwelliaceae</taxon>
        <taxon>Cognaticolwellia</taxon>
    </lineage>
</organism>
<proteinExistence type="predicted"/>